<accession>A0A212LYX2</accession>
<name>A0A212LYX2_9FIRM</name>
<evidence type="ECO:0000256" key="1">
    <source>
        <dbReference type="SAM" id="MobiDB-lite"/>
    </source>
</evidence>
<protein>
    <submittedName>
        <fullName evidence="2">Uncharacterized protein</fullName>
    </submittedName>
</protein>
<dbReference type="AlphaFoldDB" id="A0A212LYX2"/>
<organism evidence="2">
    <name type="scientific">uncultured Sporomusa sp</name>
    <dbReference type="NCBI Taxonomy" id="307249"/>
    <lineage>
        <taxon>Bacteria</taxon>
        <taxon>Bacillati</taxon>
        <taxon>Bacillota</taxon>
        <taxon>Negativicutes</taxon>
        <taxon>Selenomonadales</taxon>
        <taxon>Sporomusaceae</taxon>
        <taxon>Sporomusa</taxon>
        <taxon>environmental samples</taxon>
    </lineage>
</organism>
<reference evidence="2" key="1">
    <citation type="submission" date="2016-08" db="EMBL/GenBank/DDBJ databases">
        <authorList>
            <person name="Seilhamer J.J."/>
        </authorList>
    </citation>
    <scope>NUCLEOTIDE SEQUENCE</scope>
    <source>
        <strain evidence="2">86</strain>
    </source>
</reference>
<dbReference type="EMBL" id="FMJE01000005">
    <property type="protein sequence ID" value="SCM82794.1"/>
    <property type="molecule type" value="Genomic_DNA"/>
</dbReference>
<dbReference type="RefSeq" id="WP_288185379.1">
    <property type="nucleotide sequence ID" value="NZ_LT608335.1"/>
</dbReference>
<feature type="region of interest" description="Disordered" evidence="1">
    <location>
        <begin position="63"/>
        <end position="82"/>
    </location>
</feature>
<evidence type="ECO:0000313" key="2">
    <source>
        <dbReference type="EMBL" id="SCM82794.1"/>
    </source>
</evidence>
<sequence length="169" mass="18022">MPFGGKKAKGFNLDCVLGNVSITVVTCCGLVFQGTIVDDEHTRAQYGCPVVFPAMTMDYGHDKDDHKKDCKDEDKEDKKDKKDCKKEIEVNAKVEVEPKFICLKLDCQPGNICCPDDPAATGAAGFSFVTAIAGSGGGTPSLFLPDDTVLISLEEIAAIGPSRTCLTPS</sequence>
<gene>
    <name evidence="2" type="ORF">KL86SPO_50566</name>
</gene>
<proteinExistence type="predicted"/>